<evidence type="ECO:0008006" key="4">
    <source>
        <dbReference type="Google" id="ProtNLM"/>
    </source>
</evidence>
<proteinExistence type="predicted"/>
<evidence type="ECO:0000256" key="1">
    <source>
        <dbReference type="SAM" id="Phobius"/>
    </source>
</evidence>
<dbReference type="Proteomes" id="UP000679307">
    <property type="component" value="Chromosome"/>
</dbReference>
<evidence type="ECO:0000313" key="2">
    <source>
        <dbReference type="EMBL" id="QVT77773.1"/>
    </source>
</evidence>
<feature type="transmembrane region" description="Helical" evidence="1">
    <location>
        <begin position="37"/>
        <end position="56"/>
    </location>
</feature>
<keyword evidence="1" id="KW-1133">Transmembrane helix</keyword>
<keyword evidence="1" id="KW-0812">Transmembrane</keyword>
<sequence length="138" mass="14921">MAPPLVARLVGSSFVGVALLLFVTTAVVYAAGLSGDLLVIPLLLGVAGSFTLGWWLRSRAWVLRLDADGYAVRLVRGARVTDAAWSEVREVLTTTTSGHPYLVLRLGDGRETVIPVEAVAGDREQLVREVRARLQRRG</sequence>
<keyword evidence="1" id="KW-0472">Membrane</keyword>
<accession>A0ABX8EBI4</accession>
<name>A0ABX8EBI4_9ACTN</name>
<gene>
    <name evidence="2" type="ORF">ENKNEFLB_00140</name>
</gene>
<reference evidence="2 3" key="1">
    <citation type="submission" date="2021-05" db="EMBL/GenBank/DDBJ databases">
        <title>Complete genome of Nocardioides aquaticus KCTC 9944T isolated from meromictic and hypersaline Ekho Lake, Antarctica.</title>
        <authorList>
            <person name="Hwang K."/>
            <person name="Kim K.M."/>
            <person name="Choe H."/>
        </authorList>
    </citation>
    <scope>NUCLEOTIDE SEQUENCE [LARGE SCALE GENOMIC DNA]</scope>
    <source>
        <strain evidence="2 3">KCTC 9944</strain>
    </source>
</reference>
<dbReference type="EMBL" id="CP075371">
    <property type="protein sequence ID" value="QVT77773.1"/>
    <property type="molecule type" value="Genomic_DNA"/>
</dbReference>
<protein>
    <recommendedName>
        <fullName evidence="4">PH domain-containing protein</fullName>
    </recommendedName>
</protein>
<evidence type="ECO:0000313" key="3">
    <source>
        <dbReference type="Proteomes" id="UP000679307"/>
    </source>
</evidence>
<organism evidence="2 3">
    <name type="scientific">Nocardioides aquaticus</name>
    <dbReference type="NCBI Taxonomy" id="160826"/>
    <lineage>
        <taxon>Bacteria</taxon>
        <taxon>Bacillati</taxon>
        <taxon>Actinomycetota</taxon>
        <taxon>Actinomycetes</taxon>
        <taxon>Propionibacteriales</taxon>
        <taxon>Nocardioidaceae</taxon>
        <taxon>Nocardioides</taxon>
    </lineage>
</organism>
<feature type="transmembrane region" description="Helical" evidence="1">
    <location>
        <begin position="9"/>
        <end position="31"/>
    </location>
</feature>
<keyword evidence="3" id="KW-1185">Reference proteome</keyword>